<dbReference type="PROSITE" id="PS00624">
    <property type="entry name" value="GMC_OXRED_2"/>
    <property type="match status" value="1"/>
</dbReference>
<feature type="active site" description="Proton acceptor" evidence="2">
    <location>
        <position position="605"/>
    </location>
</feature>
<keyword evidence="4" id="KW-0732">Signal</keyword>
<dbReference type="Gene3D" id="3.30.560.10">
    <property type="entry name" value="Glucose Oxidase, domain 3"/>
    <property type="match status" value="1"/>
</dbReference>
<evidence type="ECO:0000313" key="7">
    <source>
        <dbReference type="Proteomes" id="UP000756346"/>
    </source>
</evidence>
<feature type="binding site" evidence="3">
    <location>
        <position position="269"/>
    </location>
    <ligand>
        <name>FAD</name>
        <dbReference type="ChEBI" id="CHEBI:57692"/>
    </ligand>
</feature>
<dbReference type="GO" id="GO:0016614">
    <property type="term" value="F:oxidoreductase activity, acting on CH-OH group of donors"/>
    <property type="evidence" value="ECO:0007669"/>
    <property type="project" value="InterPro"/>
</dbReference>
<keyword evidence="7" id="KW-1185">Reference proteome</keyword>
<accession>A0A9P9BQP5</accession>
<keyword evidence="3" id="KW-0274">FAD</keyword>
<comment type="caution">
    <text evidence="6">The sequence shown here is derived from an EMBL/GenBank/DDBJ whole genome shotgun (WGS) entry which is preliminary data.</text>
</comment>
<dbReference type="Pfam" id="PF05199">
    <property type="entry name" value="GMC_oxred_C"/>
    <property type="match status" value="1"/>
</dbReference>
<dbReference type="GO" id="GO:0044550">
    <property type="term" value="P:secondary metabolite biosynthetic process"/>
    <property type="evidence" value="ECO:0007669"/>
    <property type="project" value="TreeGrafter"/>
</dbReference>
<dbReference type="InterPro" id="IPR012132">
    <property type="entry name" value="GMC_OxRdtase"/>
</dbReference>
<dbReference type="PIRSF" id="PIRSF000137">
    <property type="entry name" value="Alcohol_oxidase"/>
    <property type="match status" value="1"/>
</dbReference>
<dbReference type="InterPro" id="IPR036188">
    <property type="entry name" value="FAD/NAD-bd_sf"/>
</dbReference>
<dbReference type="RefSeq" id="XP_046012807.1">
    <property type="nucleotide sequence ID" value="XM_046151239.1"/>
</dbReference>
<organism evidence="6 7">
    <name type="scientific">Microdochium trichocladiopsis</name>
    <dbReference type="NCBI Taxonomy" id="1682393"/>
    <lineage>
        <taxon>Eukaryota</taxon>
        <taxon>Fungi</taxon>
        <taxon>Dikarya</taxon>
        <taxon>Ascomycota</taxon>
        <taxon>Pezizomycotina</taxon>
        <taxon>Sordariomycetes</taxon>
        <taxon>Xylariomycetidae</taxon>
        <taxon>Xylariales</taxon>
        <taxon>Microdochiaceae</taxon>
        <taxon>Microdochium</taxon>
    </lineage>
</organism>
<name>A0A9P9BQP5_9PEZI</name>
<dbReference type="SUPFAM" id="SSF51905">
    <property type="entry name" value="FAD/NAD(P)-binding domain"/>
    <property type="match status" value="1"/>
</dbReference>
<feature type="signal peptide" evidence="4">
    <location>
        <begin position="1"/>
        <end position="23"/>
    </location>
</feature>
<dbReference type="SUPFAM" id="SSF54373">
    <property type="entry name" value="FAD-linked reductases, C-terminal domain"/>
    <property type="match status" value="1"/>
</dbReference>
<dbReference type="EMBL" id="JAGTJQ010000005">
    <property type="protein sequence ID" value="KAH7031127.1"/>
    <property type="molecule type" value="Genomic_DNA"/>
</dbReference>
<proteinExistence type="inferred from homology"/>
<reference evidence="6" key="1">
    <citation type="journal article" date="2021" name="Nat. Commun.">
        <title>Genetic determinants of endophytism in the Arabidopsis root mycobiome.</title>
        <authorList>
            <person name="Mesny F."/>
            <person name="Miyauchi S."/>
            <person name="Thiergart T."/>
            <person name="Pickel B."/>
            <person name="Atanasova L."/>
            <person name="Karlsson M."/>
            <person name="Huettel B."/>
            <person name="Barry K.W."/>
            <person name="Haridas S."/>
            <person name="Chen C."/>
            <person name="Bauer D."/>
            <person name="Andreopoulos W."/>
            <person name="Pangilinan J."/>
            <person name="LaButti K."/>
            <person name="Riley R."/>
            <person name="Lipzen A."/>
            <person name="Clum A."/>
            <person name="Drula E."/>
            <person name="Henrissat B."/>
            <person name="Kohler A."/>
            <person name="Grigoriev I.V."/>
            <person name="Martin F.M."/>
            <person name="Hacquard S."/>
        </authorList>
    </citation>
    <scope>NUCLEOTIDE SEQUENCE</scope>
    <source>
        <strain evidence="6">MPI-CAGE-CH-0230</strain>
    </source>
</reference>
<dbReference type="InterPro" id="IPR000172">
    <property type="entry name" value="GMC_OxRdtase_N"/>
</dbReference>
<feature type="active site" description="Proton donor" evidence="2">
    <location>
        <position position="562"/>
    </location>
</feature>
<feature type="binding site" evidence="3">
    <location>
        <begin position="561"/>
        <end position="562"/>
    </location>
    <ligand>
        <name>FAD</name>
        <dbReference type="ChEBI" id="CHEBI:57692"/>
    </ligand>
</feature>
<dbReference type="AlphaFoldDB" id="A0A9P9BQP5"/>
<dbReference type="Pfam" id="PF00732">
    <property type="entry name" value="GMC_oxred_N"/>
    <property type="match status" value="1"/>
</dbReference>
<comment type="cofactor">
    <cofactor evidence="3">
        <name>FAD</name>
        <dbReference type="ChEBI" id="CHEBI:57692"/>
    </cofactor>
</comment>
<dbReference type="InterPro" id="IPR007867">
    <property type="entry name" value="GMC_OxRtase_C"/>
</dbReference>
<feature type="binding site" evidence="3">
    <location>
        <begin position="124"/>
        <end position="127"/>
    </location>
    <ligand>
        <name>FAD</name>
        <dbReference type="ChEBI" id="CHEBI:57692"/>
    </ligand>
</feature>
<evidence type="ECO:0000259" key="5">
    <source>
        <dbReference type="PROSITE" id="PS00624"/>
    </source>
</evidence>
<dbReference type="PANTHER" id="PTHR11552">
    <property type="entry name" value="GLUCOSE-METHANOL-CHOLINE GMC OXIDOREDUCTASE"/>
    <property type="match status" value="1"/>
</dbReference>
<gene>
    <name evidence="6" type="ORF">B0I36DRAFT_267882</name>
</gene>
<evidence type="ECO:0000256" key="1">
    <source>
        <dbReference type="ARBA" id="ARBA00010790"/>
    </source>
</evidence>
<feature type="domain" description="Glucose-methanol-choline oxidoreductase N-terminal" evidence="5">
    <location>
        <begin position="310"/>
        <end position="324"/>
    </location>
</feature>
<dbReference type="GeneID" id="70180785"/>
<evidence type="ECO:0000256" key="2">
    <source>
        <dbReference type="PIRSR" id="PIRSR000137-1"/>
    </source>
</evidence>
<keyword evidence="3" id="KW-0285">Flavoprotein</keyword>
<protein>
    <recommendedName>
        <fullName evidence="5">Glucose-methanol-choline oxidoreductase N-terminal domain-containing protein</fullName>
    </recommendedName>
</protein>
<dbReference type="Gene3D" id="3.50.50.60">
    <property type="entry name" value="FAD/NAD(P)-binding domain"/>
    <property type="match status" value="1"/>
</dbReference>
<dbReference type="Proteomes" id="UP000756346">
    <property type="component" value="Unassembled WGS sequence"/>
</dbReference>
<feature type="chain" id="PRO_5040252126" description="Glucose-methanol-choline oxidoreductase N-terminal domain-containing protein" evidence="4">
    <location>
        <begin position="24"/>
        <end position="630"/>
    </location>
</feature>
<sequence>MKSPFSIALLVAAASSAVPLASSLPVATRDLLDAYDYIIIGGGPGGMVTANRLSEDSSKTVLLIEAGPLHKYEKEIMIPRWQILGALDLSYQWGTLTTPQQELALNRPVILNQGKLLGGGASLNFMVWGRGTPTEYDTWEELGNPGWGWKGLLPYFKKSEHFTPPRQSQVDEFRITYDPECHGTGGPIQNGYSHYNYPQNRNFQDAMASLGFSHTAEPMCNSLGYHMSLHSIDDKNQSRSDPRTAYYDPIFGEKGTPRPNIHVLVEHLVTKILTETVNGVVRATGVEYAASAKSPVQRVLVNREVIVSGGSLQTPKLLQLSGIGQKSVLDKLGIKTVVDLPGVGANLHDHAAAPSLGVVKPGVPSLVDITLNPKLDKEQGDLYYASREGRWTESGDSLAFLPWYNITTLSRKEADAVIATTTVEESLKYLAPDTHPDVREGYKAIVERVHRGHVAGTIAAEETIWFMGGVEMLSTLMNPLSRGTVRPVSRDPWVPAAVDPRYLSHPADLDFIVEGVRLIRRLIKTDPMKEIGHTEVLPGPLVLDVGDALKAYVRTSLLTAWHPTGTSAMLPRRLGGVVDPELKVYGTSNLRVVDASIMPQHPSAHTMSTTYAIAEKAADIIKAAAAAASP</sequence>
<evidence type="ECO:0000256" key="4">
    <source>
        <dbReference type="SAM" id="SignalP"/>
    </source>
</evidence>
<dbReference type="OrthoDB" id="269227at2759"/>
<evidence type="ECO:0000256" key="3">
    <source>
        <dbReference type="PIRSR" id="PIRSR000137-2"/>
    </source>
</evidence>
<comment type="similarity">
    <text evidence="1">Belongs to the GMC oxidoreductase family.</text>
</comment>
<dbReference type="PANTHER" id="PTHR11552:SF115">
    <property type="entry name" value="DEHYDROGENASE XPTC-RELATED"/>
    <property type="match status" value="1"/>
</dbReference>
<dbReference type="GO" id="GO:0050660">
    <property type="term" value="F:flavin adenine dinucleotide binding"/>
    <property type="evidence" value="ECO:0007669"/>
    <property type="project" value="InterPro"/>
</dbReference>
<evidence type="ECO:0000313" key="6">
    <source>
        <dbReference type="EMBL" id="KAH7031127.1"/>
    </source>
</evidence>